<dbReference type="Gene3D" id="1.10.275.10">
    <property type="entry name" value="Fumarase/aspartase (N-terminal domain)"/>
    <property type="match status" value="1"/>
</dbReference>
<evidence type="ECO:0000256" key="1">
    <source>
        <dbReference type="ARBA" id="ARBA00023239"/>
    </source>
</evidence>
<dbReference type="FunFam" id="1.20.200.10:FF:000001">
    <property type="entry name" value="Fumarate hydratase, mitochondrial"/>
    <property type="match status" value="1"/>
</dbReference>
<proteinExistence type="predicted"/>
<dbReference type="InterPro" id="IPR051546">
    <property type="entry name" value="Aspartate_Ammonia-Lyase"/>
</dbReference>
<reference evidence="3 4" key="1">
    <citation type="journal article" date="2015" name="Nature">
        <title>rRNA introns, odd ribosomes, and small enigmatic genomes across a large radiation of phyla.</title>
        <authorList>
            <person name="Brown C.T."/>
            <person name="Hug L.A."/>
            <person name="Thomas B.C."/>
            <person name="Sharon I."/>
            <person name="Castelle C.J."/>
            <person name="Singh A."/>
            <person name="Wilkins M.J."/>
            <person name="Williams K.H."/>
            <person name="Banfield J.F."/>
        </authorList>
    </citation>
    <scope>NUCLEOTIDE SEQUENCE [LARGE SCALE GENOMIC DNA]</scope>
</reference>
<dbReference type="GO" id="GO:0005829">
    <property type="term" value="C:cytosol"/>
    <property type="evidence" value="ECO:0007669"/>
    <property type="project" value="TreeGrafter"/>
</dbReference>
<dbReference type="PRINTS" id="PR00149">
    <property type="entry name" value="FUMRATELYASE"/>
</dbReference>
<dbReference type="FunFam" id="1.10.275.10:FF:000001">
    <property type="entry name" value="Fumarate hydratase, mitochondrial"/>
    <property type="match status" value="1"/>
</dbReference>
<dbReference type="Pfam" id="PF00206">
    <property type="entry name" value="Lyase_1"/>
    <property type="match status" value="1"/>
</dbReference>
<organism evidence="3 4">
    <name type="scientific">Candidatus Magasanikbacteria bacterium GW2011_GWA2_50_22</name>
    <dbReference type="NCBI Taxonomy" id="1619043"/>
    <lineage>
        <taxon>Bacteria</taxon>
        <taxon>Candidatus Magasanikiibacteriota</taxon>
    </lineage>
</organism>
<dbReference type="Proteomes" id="UP000033982">
    <property type="component" value="Unassembled WGS sequence"/>
</dbReference>
<name>A0A0G1WEX6_9BACT</name>
<accession>A0A0G1WEX6</accession>
<dbReference type="InterPro" id="IPR020557">
    <property type="entry name" value="Fumarate_lyase_CS"/>
</dbReference>
<dbReference type="NCBIfam" id="NF008909">
    <property type="entry name" value="PRK12273.1"/>
    <property type="match status" value="1"/>
</dbReference>
<dbReference type="AlphaFoldDB" id="A0A0G1WEX6"/>
<evidence type="ECO:0000259" key="2">
    <source>
        <dbReference type="Pfam" id="PF00206"/>
    </source>
</evidence>
<dbReference type="SUPFAM" id="SSF48557">
    <property type="entry name" value="L-aspartase-like"/>
    <property type="match status" value="1"/>
</dbReference>
<dbReference type="PATRIC" id="fig|1619043.3.peg.205"/>
<dbReference type="InterPro" id="IPR008948">
    <property type="entry name" value="L-Aspartase-like"/>
</dbReference>
<dbReference type="GO" id="GO:0008797">
    <property type="term" value="F:aspartate ammonia-lyase activity"/>
    <property type="evidence" value="ECO:0007669"/>
    <property type="project" value="TreeGrafter"/>
</dbReference>
<comment type="caution">
    <text evidence="3">The sequence shown here is derived from an EMBL/GenBank/DDBJ whole genome shotgun (WGS) entry which is preliminary data.</text>
</comment>
<feature type="domain" description="Fumarate lyase N-terminal" evidence="2">
    <location>
        <begin position="13"/>
        <end position="343"/>
    </location>
</feature>
<dbReference type="InterPro" id="IPR000362">
    <property type="entry name" value="Fumarate_lyase_fam"/>
</dbReference>
<protein>
    <submittedName>
        <fullName evidence="3">Fumarate hydratase class II</fullName>
    </submittedName>
</protein>
<dbReference type="PANTHER" id="PTHR42696">
    <property type="entry name" value="ASPARTATE AMMONIA-LYASE"/>
    <property type="match status" value="1"/>
</dbReference>
<gene>
    <name evidence="3" type="ORF">UY58_C0005G0006</name>
</gene>
<keyword evidence="1" id="KW-0456">Lyase</keyword>
<dbReference type="CDD" id="cd01596">
    <property type="entry name" value="Aspartase_like"/>
    <property type="match status" value="1"/>
</dbReference>
<dbReference type="PANTHER" id="PTHR42696:SF2">
    <property type="entry name" value="ASPARTATE AMMONIA-LYASE"/>
    <property type="match status" value="1"/>
</dbReference>
<evidence type="ECO:0000313" key="4">
    <source>
        <dbReference type="Proteomes" id="UP000033982"/>
    </source>
</evidence>
<dbReference type="Gene3D" id="1.20.200.10">
    <property type="entry name" value="Fumarase/aspartase (Central domain)"/>
    <property type="match status" value="1"/>
</dbReference>
<dbReference type="PROSITE" id="PS00163">
    <property type="entry name" value="FUMARATE_LYASES"/>
    <property type="match status" value="1"/>
</dbReference>
<dbReference type="EMBL" id="LCQN01000005">
    <property type="protein sequence ID" value="KKW17333.1"/>
    <property type="molecule type" value="Genomic_DNA"/>
</dbReference>
<dbReference type="InterPro" id="IPR024083">
    <property type="entry name" value="Fumarase/histidase_N"/>
</dbReference>
<dbReference type="InterPro" id="IPR022761">
    <property type="entry name" value="Fumarate_lyase_N"/>
</dbReference>
<evidence type="ECO:0000313" key="3">
    <source>
        <dbReference type="EMBL" id="KKW17333.1"/>
    </source>
</evidence>
<dbReference type="PRINTS" id="PR00145">
    <property type="entry name" value="ARGSUCLYASE"/>
</dbReference>
<dbReference type="GO" id="GO:0006531">
    <property type="term" value="P:aspartate metabolic process"/>
    <property type="evidence" value="ECO:0007669"/>
    <property type="project" value="TreeGrafter"/>
</dbReference>
<sequence length="435" mass="47552">MPSKFRIEKDSLGRVKVPRDAYWGAQTQRAIENFQISGLRLPPEFIRAQAVIKRASTASNAKLQKLPTKLSEAIVEACEEVMRGKFNDQFVVDAYQAGAGTSQNMNINEVAANCANELLGKKKGAYKPIHPNDHVNMSQSTNDTFPSALFIACFRSVQKTLLPALKILEASLQKKAKEFKKIKKTGRTHLQDAVPLTLGDEFGAYAATIGYHRRQIENISKELLAINLGGTAVGSGLNAGTKFRELALKEIRRITGYPFKSNPNLFAGTQNVDAVISLSSALRNYAVSLGKIASDLQLLSSGPVSGFDEIRLPAVQPGSSIMPGKVNPSIPEMVTMVCFQTMGMDLAVSLAGQAAQLELNAMMPIIAYDILHVLTILSHASQTFADKCVKGIKANKKKIEYYLDRNPMVATELNEKLGYDKVAKMVQRAYRNGSL</sequence>